<sequence length="103" mass="12616">MSDNLHNMFYGASPYIHQRAKELRKTETRAEKILWSFLSNNKLEVKFRRQHPVSQFIVDFYCHKIKLVIEVDGEIHLKKEKRDKDQMRTEHLQNFNLHFEMKR</sequence>
<evidence type="ECO:0000313" key="2">
    <source>
        <dbReference type="EMBL" id="MFD2516913.1"/>
    </source>
</evidence>
<dbReference type="PANTHER" id="PTHR38590:SF1">
    <property type="entry name" value="BLL0828 PROTEIN"/>
    <property type="match status" value="1"/>
</dbReference>
<protein>
    <submittedName>
        <fullName evidence="2">Endonuclease domain-containing protein</fullName>
    </submittedName>
</protein>
<dbReference type="CDD" id="cd01038">
    <property type="entry name" value="Endonuclease_DUF559"/>
    <property type="match status" value="1"/>
</dbReference>
<dbReference type="Proteomes" id="UP001597468">
    <property type="component" value="Unassembled WGS sequence"/>
</dbReference>
<dbReference type="Pfam" id="PF04480">
    <property type="entry name" value="DUF559"/>
    <property type="match status" value="1"/>
</dbReference>
<feature type="domain" description="DUF559" evidence="1">
    <location>
        <begin position="16"/>
        <end position="94"/>
    </location>
</feature>
<dbReference type="RefSeq" id="WP_380748458.1">
    <property type="nucleotide sequence ID" value="NZ_JBHULT010000006.1"/>
</dbReference>
<reference evidence="3" key="1">
    <citation type="journal article" date="2019" name="Int. J. Syst. Evol. Microbiol.">
        <title>The Global Catalogue of Microorganisms (GCM) 10K type strain sequencing project: providing services to taxonomists for standard genome sequencing and annotation.</title>
        <authorList>
            <consortium name="The Broad Institute Genomics Platform"/>
            <consortium name="The Broad Institute Genome Sequencing Center for Infectious Disease"/>
            <person name="Wu L."/>
            <person name="Ma J."/>
        </authorList>
    </citation>
    <scope>NUCLEOTIDE SEQUENCE [LARGE SCALE GENOMIC DNA]</scope>
    <source>
        <strain evidence="3">KCTC 42585</strain>
    </source>
</reference>
<dbReference type="InterPro" id="IPR007569">
    <property type="entry name" value="DUF559"/>
</dbReference>
<dbReference type="InterPro" id="IPR011335">
    <property type="entry name" value="Restrct_endonuc-II-like"/>
</dbReference>
<dbReference type="GO" id="GO:0004519">
    <property type="term" value="F:endonuclease activity"/>
    <property type="evidence" value="ECO:0007669"/>
    <property type="project" value="UniProtKB-KW"/>
</dbReference>
<dbReference type="PANTHER" id="PTHR38590">
    <property type="entry name" value="BLL0828 PROTEIN"/>
    <property type="match status" value="1"/>
</dbReference>
<gene>
    <name evidence="2" type="ORF">ACFSTG_03325</name>
</gene>
<comment type="caution">
    <text evidence="2">The sequence shown here is derived from an EMBL/GenBank/DDBJ whole genome shotgun (WGS) entry which is preliminary data.</text>
</comment>
<keyword evidence="2" id="KW-0540">Nuclease</keyword>
<evidence type="ECO:0000313" key="3">
    <source>
        <dbReference type="Proteomes" id="UP001597468"/>
    </source>
</evidence>
<dbReference type="SUPFAM" id="SSF52980">
    <property type="entry name" value="Restriction endonuclease-like"/>
    <property type="match status" value="1"/>
</dbReference>
<accession>A0ABW5IU12</accession>
<dbReference type="Gene3D" id="3.40.960.10">
    <property type="entry name" value="VSR Endonuclease"/>
    <property type="match status" value="1"/>
</dbReference>
<keyword evidence="3" id="KW-1185">Reference proteome</keyword>
<keyword evidence="2" id="KW-0378">Hydrolase</keyword>
<dbReference type="InterPro" id="IPR047216">
    <property type="entry name" value="Endonuclease_DUF559_bact"/>
</dbReference>
<keyword evidence="2" id="KW-0255">Endonuclease</keyword>
<organism evidence="2 3">
    <name type="scientific">Salinimicrobium flavum</name>
    <dbReference type="NCBI Taxonomy" id="1737065"/>
    <lineage>
        <taxon>Bacteria</taxon>
        <taxon>Pseudomonadati</taxon>
        <taxon>Bacteroidota</taxon>
        <taxon>Flavobacteriia</taxon>
        <taxon>Flavobacteriales</taxon>
        <taxon>Flavobacteriaceae</taxon>
        <taxon>Salinimicrobium</taxon>
    </lineage>
</organism>
<proteinExistence type="predicted"/>
<evidence type="ECO:0000259" key="1">
    <source>
        <dbReference type="Pfam" id="PF04480"/>
    </source>
</evidence>
<name>A0ABW5IU12_9FLAO</name>
<dbReference type="EMBL" id="JBHULT010000006">
    <property type="protein sequence ID" value="MFD2516913.1"/>
    <property type="molecule type" value="Genomic_DNA"/>
</dbReference>